<protein>
    <submittedName>
        <fullName evidence="1">Rrf2 family transcriptional regulator</fullName>
    </submittedName>
</protein>
<gene>
    <name evidence="1" type="ORF">NPE20_14825</name>
</gene>
<dbReference type="Gene3D" id="1.10.10.10">
    <property type="entry name" value="Winged helix-like DNA-binding domain superfamily/Winged helix DNA-binding domain"/>
    <property type="match status" value="1"/>
</dbReference>
<evidence type="ECO:0000313" key="2">
    <source>
        <dbReference type="Proteomes" id="UP001204376"/>
    </source>
</evidence>
<name>A0ABT1T3W3_9SPHI</name>
<dbReference type="PANTHER" id="PTHR33221">
    <property type="entry name" value="WINGED HELIX-TURN-HELIX TRANSCRIPTIONAL REGULATOR, RRF2 FAMILY"/>
    <property type="match status" value="1"/>
</dbReference>
<reference evidence="1 2" key="1">
    <citation type="submission" date="2022-07" db="EMBL/GenBank/DDBJ databases">
        <title>Mucilaginibacter sp. JC4.</title>
        <authorList>
            <person name="Le V."/>
            <person name="Ko S.-R."/>
            <person name="Ahn C.-Y."/>
            <person name="Oh H.-M."/>
        </authorList>
    </citation>
    <scope>NUCLEOTIDE SEQUENCE [LARGE SCALE GENOMIC DNA]</scope>
    <source>
        <strain evidence="1 2">JC4</strain>
    </source>
</reference>
<dbReference type="PANTHER" id="PTHR33221:SF14">
    <property type="entry name" value="HTH-TYPE TRANSCRIPTIONAL REGULATOR AQ_268-RELATED"/>
    <property type="match status" value="1"/>
</dbReference>
<dbReference type="RefSeq" id="WP_256539433.1">
    <property type="nucleotide sequence ID" value="NZ_JANHOH010000002.1"/>
</dbReference>
<dbReference type="EMBL" id="JANHOH010000002">
    <property type="protein sequence ID" value="MCQ6959247.1"/>
    <property type="molecule type" value="Genomic_DNA"/>
</dbReference>
<dbReference type="SUPFAM" id="SSF46785">
    <property type="entry name" value="Winged helix' DNA-binding domain"/>
    <property type="match status" value="1"/>
</dbReference>
<dbReference type="InterPro" id="IPR036388">
    <property type="entry name" value="WH-like_DNA-bd_sf"/>
</dbReference>
<proteinExistence type="predicted"/>
<dbReference type="Proteomes" id="UP001204376">
    <property type="component" value="Unassembled WGS sequence"/>
</dbReference>
<keyword evidence="2" id="KW-1185">Reference proteome</keyword>
<comment type="caution">
    <text evidence="1">The sequence shown here is derived from an EMBL/GenBank/DDBJ whole genome shotgun (WGS) entry which is preliminary data.</text>
</comment>
<dbReference type="Pfam" id="PF02082">
    <property type="entry name" value="Rrf2"/>
    <property type="match status" value="1"/>
</dbReference>
<dbReference type="PROSITE" id="PS51197">
    <property type="entry name" value="HTH_RRF2_2"/>
    <property type="match status" value="1"/>
</dbReference>
<sequence>MILSKTCEYAIRATVYVALKSSRGEKAGIIEVARAIGSPMHFTGKILQTLVRKKILSSAKGPTGGFYLENGDRLFLIDIVRAIDGNGLFTSCVLGLERCSAAQPCPMHEQVKPIRDMLHDEFSGKPVTELVSGFGANGYFLK</sequence>
<organism evidence="1 2">
    <name type="scientific">Mucilaginibacter aquariorum</name>
    <dbReference type="NCBI Taxonomy" id="2967225"/>
    <lineage>
        <taxon>Bacteria</taxon>
        <taxon>Pseudomonadati</taxon>
        <taxon>Bacteroidota</taxon>
        <taxon>Sphingobacteriia</taxon>
        <taxon>Sphingobacteriales</taxon>
        <taxon>Sphingobacteriaceae</taxon>
        <taxon>Mucilaginibacter</taxon>
    </lineage>
</organism>
<accession>A0ABT1T3W3</accession>
<dbReference type="InterPro" id="IPR036390">
    <property type="entry name" value="WH_DNA-bd_sf"/>
</dbReference>
<dbReference type="InterPro" id="IPR000944">
    <property type="entry name" value="Tscrpt_reg_Rrf2"/>
</dbReference>
<evidence type="ECO:0000313" key="1">
    <source>
        <dbReference type="EMBL" id="MCQ6959247.1"/>
    </source>
</evidence>